<reference evidence="2 3" key="1">
    <citation type="submission" date="2018-04" db="EMBL/GenBank/DDBJ databases">
        <authorList>
            <person name="Vogel A."/>
        </authorList>
    </citation>
    <scope>NUCLEOTIDE SEQUENCE [LARGE SCALE GENOMIC DNA]</scope>
</reference>
<keyword evidence="3" id="KW-1185">Reference proteome</keyword>
<organism evidence="2 3">
    <name type="scientific">Cuscuta campestris</name>
    <dbReference type="NCBI Taxonomy" id="132261"/>
    <lineage>
        <taxon>Eukaryota</taxon>
        <taxon>Viridiplantae</taxon>
        <taxon>Streptophyta</taxon>
        <taxon>Embryophyta</taxon>
        <taxon>Tracheophyta</taxon>
        <taxon>Spermatophyta</taxon>
        <taxon>Magnoliopsida</taxon>
        <taxon>eudicotyledons</taxon>
        <taxon>Gunneridae</taxon>
        <taxon>Pentapetalae</taxon>
        <taxon>asterids</taxon>
        <taxon>lamiids</taxon>
        <taxon>Solanales</taxon>
        <taxon>Convolvulaceae</taxon>
        <taxon>Cuscuteae</taxon>
        <taxon>Cuscuta</taxon>
        <taxon>Cuscuta subgen. Grammica</taxon>
        <taxon>Cuscuta sect. Cleistogrammica</taxon>
    </lineage>
</organism>
<dbReference type="SUPFAM" id="SSF54236">
    <property type="entry name" value="Ubiquitin-like"/>
    <property type="match status" value="3"/>
</dbReference>
<dbReference type="GO" id="GO:0043130">
    <property type="term" value="F:ubiquitin binding"/>
    <property type="evidence" value="ECO:0007669"/>
    <property type="project" value="TreeGrafter"/>
</dbReference>
<dbReference type="GO" id="GO:0031593">
    <property type="term" value="F:polyubiquitin modification-dependent protein binding"/>
    <property type="evidence" value="ECO:0007669"/>
    <property type="project" value="TreeGrafter"/>
</dbReference>
<dbReference type="Proteomes" id="UP000595140">
    <property type="component" value="Unassembled WGS sequence"/>
</dbReference>
<evidence type="ECO:0000313" key="3">
    <source>
        <dbReference type="Proteomes" id="UP000595140"/>
    </source>
</evidence>
<protein>
    <recommendedName>
        <fullName evidence="1">Ubiquitin-like domain-containing protein</fullName>
    </recommendedName>
</protein>
<feature type="domain" description="Ubiquitin-like" evidence="1">
    <location>
        <begin position="1"/>
        <end position="59"/>
    </location>
</feature>
<dbReference type="PROSITE" id="PS50053">
    <property type="entry name" value="UBIQUITIN_2"/>
    <property type="match status" value="3"/>
</dbReference>
<evidence type="ECO:0000313" key="2">
    <source>
        <dbReference type="EMBL" id="VFQ61751.1"/>
    </source>
</evidence>
<dbReference type="PANTHER" id="PTHR10621:SF0">
    <property type="entry name" value="UV EXCISION REPAIR PROTEIN RAD23"/>
    <property type="match status" value="1"/>
</dbReference>
<feature type="domain" description="Ubiquitin-like" evidence="1">
    <location>
        <begin position="88"/>
        <end position="149"/>
    </location>
</feature>
<dbReference type="SMART" id="SM00213">
    <property type="entry name" value="UBQ"/>
    <property type="match status" value="2"/>
</dbReference>
<dbReference type="GO" id="GO:0005654">
    <property type="term" value="C:nucleoplasm"/>
    <property type="evidence" value="ECO:0007669"/>
    <property type="project" value="TreeGrafter"/>
</dbReference>
<dbReference type="Pfam" id="PF00240">
    <property type="entry name" value="ubiquitin"/>
    <property type="match status" value="2"/>
</dbReference>
<dbReference type="AlphaFoldDB" id="A0A484K711"/>
<dbReference type="OrthoDB" id="428577at2759"/>
<dbReference type="GO" id="GO:0043161">
    <property type="term" value="P:proteasome-mediated ubiquitin-dependent protein catabolic process"/>
    <property type="evidence" value="ECO:0007669"/>
    <property type="project" value="TreeGrafter"/>
</dbReference>
<feature type="domain" description="Ubiquitin-like" evidence="1">
    <location>
        <begin position="182"/>
        <end position="254"/>
    </location>
</feature>
<accession>A0A484K711</accession>
<dbReference type="EMBL" id="OOIL02000203">
    <property type="protein sequence ID" value="VFQ61751.1"/>
    <property type="molecule type" value="Genomic_DNA"/>
</dbReference>
<dbReference type="PANTHER" id="PTHR10621">
    <property type="entry name" value="UV EXCISION REPAIR PROTEIN RAD23"/>
    <property type="match status" value="1"/>
</dbReference>
<dbReference type="Gene3D" id="3.10.20.90">
    <property type="entry name" value="Phosphatidylinositol 3-kinase Catalytic Subunit, Chain A, domain 1"/>
    <property type="match status" value="3"/>
</dbReference>
<sequence length="267" mass="29572">MRVIIVVVGGYELGMEIEHQEPILQMKQRIQNHLGLPMASQTLSVLGWELIDGLDVEDYPFISHGTKIDLTVKITLPPPQPRGENTKIHLTVKSTARRMGIEADTKTDTVRTLKEKIHIMDGTPIKRMALIFSGKELDDEHRILGECGIVAPFSEVVVSVKAMSSSSRCATDPVAAASSRRVRFAVQTSSALLDAATIPVEMSDLSTVKEVMEMLLGRSLLPADDYIFIHKQRIMREQCTLRWHGVESGECLYVFKGTVVGGGGQRY</sequence>
<evidence type="ECO:0000259" key="1">
    <source>
        <dbReference type="PROSITE" id="PS50053"/>
    </source>
</evidence>
<proteinExistence type="predicted"/>
<dbReference type="CDD" id="cd17039">
    <property type="entry name" value="Ubl_ubiquitin_like"/>
    <property type="match status" value="2"/>
</dbReference>
<dbReference type="InterPro" id="IPR029071">
    <property type="entry name" value="Ubiquitin-like_domsf"/>
</dbReference>
<dbReference type="InterPro" id="IPR000626">
    <property type="entry name" value="Ubiquitin-like_dom"/>
</dbReference>
<dbReference type="GO" id="GO:0005829">
    <property type="term" value="C:cytosol"/>
    <property type="evidence" value="ECO:0007669"/>
    <property type="project" value="TreeGrafter"/>
</dbReference>
<gene>
    <name evidence="2" type="ORF">CCAM_LOCUS3527</name>
</gene>
<name>A0A484K711_9ASTE</name>
<dbReference type="GO" id="GO:0070628">
    <property type="term" value="F:proteasome binding"/>
    <property type="evidence" value="ECO:0007669"/>
    <property type="project" value="TreeGrafter"/>
</dbReference>